<proteinExistence type="predicted"/>
<keyword evidence="2" id="KW-1185">Reference proteome</keyword>
<sequence>MGHRKPLERRTFTQDRYEILIKRQRSGKATFNELTELDEIVNRDPAIREIVLIENNFIQRIDDNNTPRNEPEQDIVKTVPRQSFTNWLKAVMGRIFTSQIAVIKNGAFVV</sequence>
<reference evidence="1 2" key="1">
    <citation type="submission" date="2017-08" db="EMBL/GenBank/DDBJ databases">
        <title>Complete genome sequence of Mucilaginibacter sp. strain BJC16-A31.</title>
        <authorList>
            <consortium name="Henan University of Science and Technology"/>
            <person name="You X."/>
        </authorList>
    </citation>
    <scope>NUCLEOTIDE SEQUENCE [LARGE SCALE GENOMIC DNA]</scope>
    <source>
        <strain evidence="1 2">BJC16-A31</strain>
    </source>
</reference>
<organism evidence="1 2">
    <name type="scientific">Mucilaginibacter xinganensis</name>
    <dbReference type="NCBI Taxonomy" id="1234841"/>
    <lineage>
        <taxon>Bacteria</taxon>
        <taxon>Pseudomonadati</taxon>
        <taxon>Bacteroidota</taxon>
        <taxon>Sphingobacteriia</taxon>
        <taxon>Sphingobacteriales</taxon>
        <taxon>Sphingobacteriaceae</taxon>
        <taxon>Mucilaginibacter</taxon>
    </lineage>
</organism>
<dbReference type="OrthoDB" id="798162at2"/>
<evidence type="ECO:0000313" key="1">
    <source>
        <dbReference type="EMBL" id="ASU32925.1"/>
    </source>
</evidence>
<dbReference type="RefSeq" id="WP_094569457.1">
    <property type="nucleotide sequence ID" value="NZ_CP022743.1"/>
</dbReference>
<evidence type="ECO:0000313" key="2">
    <source>
        <dbReference type="Proteomes" id="UP000215002"/>
    </source>
</evidence>
<dbReference type="Proteomes" id="UP000215002">
    <property type="component" value="Chromosome"/>
</dbReference>
<name>A0A223NSP3_9SPHI</name>
<dbReference type="AlphaFoldDB" id="A0A223NSP3"/>
<accession>A0A223NSP3</accession>
<gene>
    <name evidence="1" type="ORF">MuYL_1025</name>
</gene>
<dbReference type="EMBL" id="CP022743">
    <property type="protein sequence ID" value="ASU32925.1"/>
    <property type="molecule type" value="Genomic_DNA"/>
</dbReference>
<dbReference type="KEGG" id="muc:MuYL_1025"/>
<protein>
    <submittedName>
        <fullName evidence="1">Uncharacterized protein</fullName>
    </submittedName>
</protein>